<dbReference type="EMBL" id="WWCW01000041">
    <property type="protein sequence ID" value="MYM88246.1"/>
    <property type="molecule type" value="Genomic_DNA"/>
</dbReference>
<feature type="transmembrane region" description="Helical" evidence="1">
    <location>
        <begin position="519"/>
        <end position="537"/>
    </location>
</feature>
<dbReference type="PANTHER" id="PTHR36435:SF1">
    <property type="entry name" value="CAAX AMINO TERMINAL PROTEASE FAMILY PROTEIN"/>
    <property type="match status" value="1"/>
</dbReference>
<dbReference type="AlphaFoldDB" id="A0A845G596"/>
<evidence type="ECO:0000259" key="2">
    <source>
        <dbReference type="Pfam" id="PF02517"/>
    </source>
</evidence>
<organism evidence="3 4">
    <name type="scientific">Duganella vulcania</name>
    <dbReference type="NCBI Taxonomy" id="2692166"/>
    <lineage>
        <taxon>Bacteria</taxon>
        <taxon>Pseudomonadati</taxon>
        <taxon>Pseudomonadota</taxon>
        <taxon>Betaproteobacteria</taxon>
        <taxon>Burkholderiales</taxon>
        <taxon>Oxalobacteraceae</taxon>
        <taxon>Telluria group</taxon>
        <taxon>Duganella</taxon>
    </lineage>
</organism>
<feature type="transmembrane region" description="Helical" evidence="1">
    <location>
        <begin position="453"/>
        <end position="474"/>
    </location>
</feature>
<dbReference type="Pfam" id="PF02517">
    <property type="entry name" value="Rce1-like"/>
    <property type="match status" value="1"/>
</dbReference>
<keyword evidence="3" id="KW-0645">Protease</keyword>
<reference evidence="3 4" key="1">
    <citation type="submission" date="2020-01" db="EMBL/GenBank/DDBJ databases">
        <title>Novel species isolated from a subtropical stream in China.</title>
        <authorList>
            <person name="Lu H."/>
        </authorList>
    </citation>
    <scope>NUCLEOTIDE SEQUENCE [LARGE SCALE GENOMIC DNA]</scope>
    <source>
        <strain evidence="3 4">FT82W</strain>
    </source>
</reference>
<accession>A0A845G596</accession>
<gene>
    <name evidence="3" type="ORF">GTP91_13775</name>
</gene>
<feature type="transmembrane region" description="Helical" evidence="1">
    <location>
        <begin position="588"/>
        <end position="607"/>
    </location>
</feature>
<evidence type="ECO:0000256" key="1">
    <source>
        <dbReference type="SAM" id="Phobius"/>
    </source>
</evidence>
<proteinExistence type="predicted"/>
<dbReference type="GO" id="GO:0008237">
    <property type="term" value="F:metallopeptidase activity"/>
    <property type="evidence" value="ECO:0007669"/>
    <property type="project" value="UniProtKB-KW"/>
</dbReference>
<keyword evidence="1" id="KW-0812">Transmembrane</keyword>
<feature type="transmembrane region" description="Helical" evidence="1">
    <location>
        <begin position="174"/>
        <end position="193"/>
    </location>
</feature>
<sequence>MTQRAAQAVTPARAIWLMTKMRLTRQRNMVANNLFRKFRKKKPRDGIAGKKSSLWVLTVVMALFMSFSFVSLSRNVVLNMDCHLVAGSPCNVVGKDGEHYQDLERAAAELHRAPFQPELARGLTMALTLLFTLAVLLPLGSKELAQPDWDLEWLVTMPVERPTLLWGRLLERSASNISGVFALMPPLGMIAWYSGLGWFAPLAALAALLVLLPLAALLHTLADTGLRMWLPASQLRNLQAITGLFSMPLIYFVMALGMPAASGFVLDWARAFPAWAGWTPPGLVLRAMQATSPAQAGLAIALLLAQTAVLLWAGVALMHHQLRNGVVNSGARESMRRKPQAAPHAIARAGRLSNAFTPIKRRELRLLSRDRNFLFQTLLLPVIIVVSQLVFNGKLNSFAELGQHHTVAAAIAFGIGVYMLMLSAFQTLNNEGQVLWLLYTVPRSIESVLKEKAQLWGVLTMIYPLIIVGISAWYTTHFEWSMLALLLVVFAGLPVYSLIAVSLGVFACDPQAVDVRSRVRPTYVYLYMLLASFYTWSIYSKVWSQKLVVMVLVASMALALWQKARDALPYLLDPAAAPPPRVSTSDGLIAATAFFIMQGLIALFLVQGMEQPALQAVTIAFAASGLLVYLLIRFVYWRSKTAGVPAILRGGDMKLTLGYGAMAAFIACAVGLAYLAGLQHSALWADIAKQSAASASTVSRGWLLALAVLAAPLCEEFIFRGLIYGGLRRSMSAMPAMAMSAAIFAVVHPPMSMLPVFVLGLCAAWTYERSKTLLGPMLVHAVYNAVVLSWQFWM</sequence>
<dbReference type="InterPro" id="IPR052710">
    <property type="entry name" value="CAAX_protease"/>
</dbReference>
<protein>
    <submittedName>
        <fullName evidence="3">CPBP family intramembrane metalloprotease</fullName>
    </submittedName>
</protein>
<feature type="transmembrane region" description="Helical" evidence="1">
    <location>
        <begin position="243"/>
        <end position="266"/>
    </location>
</feature>
<dbReference type="PANTHER" id="PTHR36435">
    <property type="entry name" value="SLR1288 PROTEIN"/>
    <property type="match status" value="1"/>
</dbReference>
<dbReference type="GO" id="GO:0004175">
    <property type="term" value="F:endopeptidase activity"/>
    <property type="evidence" value="ECO:0007669"/>
    <property type="project" value="UniProtKB-ARBA"/>
</dbReference>
<feature type="transmembrane region" description="Helical" evidence="1">
    <location>
        <begin position="702"/>
        <end position="723"/>
    </location>
</feature>
<dbReference type="RefSeq" id="WP_161097308.1">
    <property type="nucleotide sequence ID" value="NZ_WWCW01000041.1"/>
</dbReference>
<dbReference type="InterPro" id="IPR003675">
    <property type="entry name" value="Rce1/LyrA-like_dom"/>
</dbReference>
<feature type="transmembrane region" description="Helical" evidence="1">
    <location>
        <begin position="543"/>
        <end position="561"/>
    </location>
</feature>
<keyword evidence="1" id="KW-1133">Transmembrane helix</keyword>
<feature type="transmembrane region" description="Helical" evidence="1">
    <location>
        <begin position="613"/>
        <end position="636"/>
    </location>
</feature>
<feature type="transmembrane region" description="Helical" evidence="1">
    <location>
        <begin position="657"/>
        <end position="676"/>
    </location>
</feature>
<dbReference type="GO" id="GO:0006508">
    <property type="term" value="P:proteolysis"/>
    <property type="evidence" value="ECO:0007669"/>
    <property type="project" value="UniProtKB-KW"/>
</dbReference>
<feature type="transmembrane region" description="Helical" evidence="1">
    <location>
        <begin position="480"/>
        <end position="507"/>
    </location>
</feature>
<feature type="transmembrane region" description="Helical" evidence="1">
    <location>
        <begin position="119"/>
        <end position="139"/>
    </location>
</feature>
<feature type="transmembrane region" description="Helical" evidence="1">
    <location>
        <begin position="403"/>
        <end position="425"/>
    </location>
</feature>
<dbReference type="GO" id="GO:0080120">
    <property type="term" value="P:CAAX-box protein maturation"/>
    <property type="evidence" value="ECO:0007669"/>
    <property type="project" value="UniProtKB-ARBA"/>
</dbReference>
<keyword evidence="3" id="KW-0482">Metalloprotease</keyword>
<evidence type="ECO:0000313" key="3">
    <source>
        <dbReference type="EMBL" id="MYM88246.1"/>
    </source>
</evidence>
<feature type="transmembrane region" description="Helical" evidence="1">
    <location>
        <begin position="743"/>
        <end position="767"/>
    </location>
</feature>
<keyword evidence="3" id="KW-0378">Hydrolase</keyword>
<feature type="transmembrane region" description="Helical" evidence="1">
    <location>
        <begin position="373"/>
        <end position="391"/>
    </location>
</feature>
<keyword evidence="1" id="KW-0472">Membrane</keyword>
<name>A0A845G596_9BURK</name>
<comment type="caution">
    <text evidence="3">The sequence shown here is derived from an EMBL/GenBank/DDBJ whole genome shotgun (WGS) entry which is preliminary data.</text>
</comment>
<evidence type="ECO:0000313" key="4">
    <source>
        <dbReference type="Proteomes" id="UP000470302"/>
    </source>
</evidence>
<feature type="domain" description="CAAX prenyl protease 2/Lysostaphin resistance protein A-like" evidence="2">
    <location>
        <begin position="702"/>
        <end position="786"/>
    </location>
</feature>
<feature type="transmembrane region" description="Helical" evidence="1">
    <location>
        <begin position="296"/>
        <end position="318"/>
    </location>
</feature>
<dbReference type="Proteomes" id="UP000470302">
    <property type="component" value="Unassembled WGS sequence"/>
</dbReference>
<feature type="transmembrane region" description="Helical" evidence="1">
    <location>
        <begin position="199"/>
        <end position="222"/>
    </location>
</feature>